<organism evidence="1 2">
    <name type="scientific">Fructilactobacillus sanfranciscensis</name>
    <name type="common">Lactobacillus sanfranciscensis</name>
    <dbReference type="NCBI Taxonomy" id="1625"/>
    <lineage>
        <taxon>Bacteria</taxon>
        <taxon>Bacillati</taxon>
        <taxon>Bacillota</taxon>
        <taxon>Bacilli</taxon>
        <taxon>Lactobacillales</taxon>
        <taxon>Lactobacillaceae</taxon>
        <taxon>Fructilactobacillus</taxon>
    </lineage>
</organism>
<evidence type="ECO:0000313" key="2">
    <source>
        <dbReference type="Proteomes" id="UP000313312"/>
    </source>
</evidence>
<dbReference type="EMBL" id="QFCR01000003">
    <property type="protein sequence ID" value="TNK90908.1"/>
    <property type="molecule type" value="Genomic_DNA"/>
</dbReference>
<comment type="caution">
    <text evidence="1">The sequence shown here is derived from an EMBL/GenBank/DDBJ whole genome shotgun (WGS) entry which is preliminary data.</text>
</comment>
<dbReference type="AlphaFoldDB" id="A0A5C4TKV9"/>
<dbReference type="Proteomes" id="UP000313312">
    <property type="component" value="Unassembled WGS sequence"/>
</dbReference>
<dbReference type="RefSeq" id="WP_139562277.1">
    <property type="nucleotide sequence ID" value="NZ_JARBEV010000003.1"/>
</dbReference>
<evidence type="ECO:0000313" key="1">
    <source>
        <dbReference type="EMBL" id="TNK90908.1"/>
    </source>
</evidence>
<accession>A0A5C4TKV9</accession>
<name>A0A5C4TKV9_FRUSA</name>
<sequence>MKRFESFFKYFMKFVVIGLVIIAIKNITTIYQQSMAKNMTETPRVEKSDIESQSVKQKLLIVFFKPNTELEKKLKPKLQDYLTSITLQQRPRVIYVNSESQNGRKLEKQYAVNDYNSCYLLPISNKKVQEKINGESMQVINSKLLINNKINDELLKSVINGNWGS</sequence>
<gene>
    <name evidence="1" type="ORF">DID87_02055</name>
</gene>
<proteinExistence type="predicted"/>
<reference evidence="1 2" key="1">
    <citation type="submission" date="2018-05" db="EMBL/GenBank/DDBJ databases">
        <title>Lactobacillus sanfranciscensis Ah4 draft denome sequence.</title>
        <authorList>
            <person name="Zhang G."/>
        </authorList>
    </citation>
    <scope>NUCLEOTIDE SEQUENCE [LARGE SCALE GENOMIC DNA]</scope>
    <source>
        <strain evidence="1 2">Ah4</strain>
    </source>
</reference>
<protein>
    <submittedName>
        <fullName evidence="1">Uncharacterized protein</fullName>
    </submittedName>
</protein>